<feature type="domain" description="N-acetyltransferase ESCO acetyl-transferase" evidence="12">
    <location>
        <begin position="381"/>
        <end position="441"/>
    </location>
</feature>
<feature type="compositionally biased region" description="Polar residues" evidence="10">
    <location>
        <begin position="50"/>
        <end position="68"/>
    </location>
</feature>
<keyword evidence="7" id="KW-0539">Nucleus</keyword>
<comment type="similarity">
    <text evidence="2">Belongs to the acetyltransferase family. ECO subfamily.</text>
</comment>
<feature type="compositionally biased region" description="Basic and acidic residues" evidence="10">
    <location>
        <begin position="108"/>
        <end position="118"/>
    </location>
</feature>
<dbReference type="OrthoDB" id="428854at2759"/>
<dbReference type="STRING" id="1149755.A0A2J6RW78"/>
<evidence type="ECO:0000256" key="9">
    <source>
        <dbReference type="ARBA" id="ARBA00023315"/>
    </source>
</evidence>
<evidence type="ECO:0000259" key="12">
    <source>
        <dbReference type="Pfam" id="PF13880"/>
    </source>
</evidence>
<organism evidence="13 14">
    <name type="scientific">Hyaloscypha variabilis (strain UAMH 11265 / GT02V1 / F)</name>
    <name type="common">Meliniomyces variabilis</name>
    <dbReference type="NCBI Taxonomy" id="1149755"/>
    <lineage>
        <taxon>Eukaryota</taxon>
        <taxon>Fungi</taxon>
        <taxon>Dikarya</taxon>
        <taxon>Ascomycota</taxon>
        <taxon>Pezizomycotina</taxon>
        <taxon>Leotiomycetes</taxon>
        <taxon>Helotiales</taxon>
        <taxon>Hyaloscyphaceae</taxon>
        <taxon>Hyaloscypha</taxon>
        <taxon>Hyaloscypha variabilis</taxon>
    </lineage>
</organism>
<feature type="compositionally biased region" description="Basic and acidic residues" evidence="10">
    <location>
        <begin position="149"/>
        <end position="160"/>
    </location>
</feature>
<evidence type="ECO:0000256" key="2">
    <source>
        <dbReference type="ARBA" id="ARBA00005816"/>
    </source>
</evidence>
<dbReference type="PANTHER" id="PTHR45884">
    <property type="entry name" value="N-ACETYLTRANSFERASE ECO"/>
    <property type="match status" value="1"/>
</dbReference>
<evidence type="ECO:0000256" key="10">
    <source>
        <dbReference type="SAM" id="MobiDB-lite"/>
    </source>
</evidence>
<keyword evidence="5" id="KW-0863">Zinc-finger</keyword>
<evidence type="ECO:0000256" key="3">
    <source>
        <dbReference type="ARBA" id="ARBA00022679"/>
    </source>
</evidence>
<evidence type="ECO:0000256" key="5">
    <source>
        <dbReference type="ARBA" id="ARBA00022771"/>
    </source>
</evidence>
<keyword evidence="6" id="KW-0862">Zinc</keyword>
<evidence type="ECO:0000259" key="11">
    <source>
        <dbReference type="Pfam" id="PF13878"/>
    </source>
</evidence>
<evidence type="ECO:0008006" key="15">
    <source>
        <dbReference type="Google" id="ProtNLM"/>
    </source>
</evidence>
<dbReference type="Pfam" id="PF13878">
    <property type="entry name" value="zf-C2H2_3"/>
    <property type="match status" value="1"/>
</dbReference>
<evidence type="ECO:0000256" key="7">
    <source>
        <dbReference type="ARBA" id="ARBA00023242"/>
    </source>
</evidence>
<feature type="domain" description="N-acetyltransferase ESCO zinc-finger" evidence="11">
    <location>
        <begin position="222"/>
        <end position="258"/>
    </location>
</feature>
<evidence type="ECO:0000313" key="14">
    <source>
        <dbReference type="Proteomes" id="UP000235786"/>
    </source>
</evidence>
<comment type="subcellular location">
    <subcellularLocation>
        <location evidence="1">Nucleus</location>
    </subcellularLocation>
</comment>
<evidence type="ECO:0000256" key="4">
    <source>
        <dbReference type="ARBA" id="ARBA00022723"/>
    </source>
</evidence>
<feature type="region of interest" description="Disordered" evidence="10">
    <location>
        <begin position="1"/>
        <end position="132"/>
    </location>
</feature>
<feature type="compositionally biased region" description="Basic residues" evidence="10">
    <location>
        <begin position="119"/>
        <end position="129"/>
    </location>
</feature>
<dbReference type="InterPro" id="IPR028005">
    <property type="entry name" value="AcTrfase_ESCO_Znf_dom"/>
</dbReference>
<evidence type="ECO:0000256" key="1">
    <source>
        <dbReference type="ARBA" id="ARBA00004123"/>
    </source>
</evidence>
<sequence length="442" mass="49709">MAPSSGSCRPPALKTYSKRVNQHPEEPPSKKRRVEEPTPVNLPPRVKKTTGGTIQSYFKPLQRSSSPSAMRPPHLSSDPLEHISSTIASQLSSDTLEPLSTPPSSPRAKSESTIEYPRRSQKRPKRRLTTRPVLDPIINMSTQGAYHLVSDDGTKSKDHPNAGLSSANGSNNAAKIAGQDEHQGIALSRPEADSNTIQFTKQNLPRATSRSASGIIAQKLLQTQLDVGVPAITVCKECGMQYNTTLKEDQRNHEKYHDHLYCKVNQPMAIAAGVNLMNKYVERQCHDIRRVDHRVSDNHKEKAYRALELTLRDLEGVIPTSDELWSLIKNPRNERDPNQVPRYMLFLYLIDLQPVGVLLAERVASGDEHYHSARELMKQGEVYMCVDRIWVREDMRRKGIASQLVTMARYHFVPGVSLSKMQFVFSHPTGMGREFADAYIKM</sequence>
<keyword evidence="9" id="KW-0012">Acyltransferase</keyword>
<gene>
    <name evidence="13" type="ORF">L207DRAFT_510976</name>
</gene>
<dbReference type="SUPFAM" id="SSF55729">
    <property type="entry name" value="Acyl-CoA N-acyltransferases (Nat)"/>
    <property type="match status" value="1"/>
</dbReference>
<keyword evidence="8" id="KW-0131">Cell cycle</keyword>
<evidence type="ECO:0000256" key="8">
    <source>
        <dbReference type="ARBA" id="ARBA00023306"/>
    </source>
</evidence>
<keyword evidence="3" id="KW-0808">Transferase</keyword>
<dbReference type="PANTHER" id="PTHR45884:SF2">
    <property type="entry name" value="N-ACETYLTRANSFERASE ECO"/>
    <property type="match status" value="1"/>
</dbReference>
<feature type="compositionally biased region" description="Basic and acidic residues" evidence="10">
    <location>
        <begin position="22"/>
        <end position="36"/>
    </location>
</feature>
<evidence type="ECO:0000256" key="6">
    <source>
        <dbReference type="ARBA" id="ARBA00022833"/>
    </source>
</evidence>
<dbReference type="GO" id="GO:0005634">
    <property type="term" value="C:nucleus"/>
    <property type="evidence" value="ECO:0007669"/>
    <property type="project" value="UniProtKB-SubCell"/>
</dbReference>
<keyword evidence="14" id="KW-1185">Reference proteome</keyword>
<proteinExistence type="inferred from homology"/>
<dbReference type="CDD" id="cd04301">
    <property type="entry name" value="NAT_SF"/>
    <property type="match status" value="1"/>
</dbReference>
<feature type="region of interest" description="Disordered" evidence="10">
    <location>
        <begin position="148"/>
        <end position="172"/>
    </location>
</feature>
<feature type="compositionally biased region" description="Low complexity" evidence="10">
    <location>
        <begin position="161"/>
        <end position="172"/>
    </location>
</feature>
<dbReference type="GO" id="GO:0008270">
    <property type="term" value="F:zinc ion binding"/>
    <property type="evidence" value="ECO:0007669"/>
    <property type="project" value="UniProtKB-KW"/>
</dbReference>
<protein>
    <recommendedName>
        <fullName evidence="15">N-acetyltransferase domain-containing protein</fullName>
    </recommendedName>
</protein>
<name>A0A2J6RW78_HYAVF</name>
<reference evidence="13 14" key="1">
    <citation type="submission" date="2016-04" db="EMBL/GenBank/DDBJ databases">
        <title>A degradative enzymes factory behind the ericoid mycorrhizal symbiosis.</title>
        <authorList>
            <consortium name="DOE Joint Genome Institute"/>
            <person name="Martino E."/>
            <person name="Morin E."/>
            <person name="Grelet G."/>
            <person name="Kuo A."/>
            <person name="Kohler A."/>
            <person name="Daghino S."/>
            <person name="Barry K."/>
            <person name="Choi C."/>
            <person name="Cichocki N."/>
            <person name="Clum A."/>
            <person name="Copeland A."/>
            <person name="Hainaut M."/>
            <person name="Haridas S."/>
            <person name="Labutti K."/>
            <person name="Lindquist E."/>
            <person name="Lipzen A."/>
            <person name="Khouja H.-R."/>
            <person name="Murat C."/>
            <person name="Ohm R."/>
            <person name="Olson A."/>
            <person name="Spatafora J."/>
            <person name="Veneault-Fourrey C."/>
            <person name="Henrissat B."/>
            <person name="Grigoriev I."/>
            <person name="Martin F."/>
            <person name="Perotto S."/>
        </authorList>
    </citation>
    <scope>NUCLEOTIDE SEQUENCE [LARGE SCALE GENOMIC DNA]</scope>
    <source>
        <strain evidence="13 14">F</strain>
    </source>
</reference>
<dbReference type="InterPro" id="IPR028009">
    <property type="entry name" value="ESCO_Acetyltransf_dom"/>
</dbReference>
<dbReference type="AlphaFoldDB" id="A0A2J6RW78"/>
<dbReference type="InterPro" id="IPR016181">
    <property type="entry name" value="Acyl_CoA_acyltransferase"/>
</dbReference>
<dbReference type="GO" id="GO:0000785">
    <property type="term" value="C:chromatin"/>
    <property type="evidence" value="ECO:0007669"/>
    <property type="project" value="TreeGrafter"/>
</dbReference>
<dbReference type="GO" id="GO:0061733">
    <property type="term" value="F:protein-lysine-acetyltransferase activity"/>
    <property type="evidence" value="ECO:0007669"/>
    <property type="project" value="TreeGrafter"/>
</dbReference>
<keyword evidence="4" id="KW-0479">Metal-binding</keyword>
<dbReference type="Proteomes" id="UP000235786">
    <property type="component" value="Unassembled WGS sequence"/>
</dbReference>
<dbReference type="GO" id="GO:0007064">
    <property type="term" value="P:mitotic sister chromatid cohesion"/>
    <property type="evidence" value="ECO:0007669"/>
    <property type="project" value="TreeGrafter"/>
</dbReference>
<evidence type="ECO:0000313" key="13">
    <source>
        <dbReference type="EMBL" id="PMD42762.1"/>
    </source>
</evidence>
<dbReference type="Pfam" id="PF13880">
    <property type="entry name" value="Acetyltransf_13"/>
    <property type="match status" value="1"/>
</dbReference>
<accession>A0A2J6RW78</accession>
<dbReference type="EMBL" id="KZ613943">
    <property type="protein sequence ID" value="PMD42762.1"/>
    <property type="molecule type" value="Genomic_DNA"/>
</dbReference>